<dbReference type="CDD" id="cd17929">
    <property type="entry name" value="DEXHc_priA"/>
    <property type="match status" value="1"/>
</dbReference>
<dbReference type="NCBIfam" id="TIGR00595">
    <property type="entry name" value="priA"/>
    <property type="match status" value="1"/>
</dbReference>
<feature type="binding site" evidence="12">
    <location>
        <position position="521"/>
    </location>
    <ligand>
        <name>Zn(2+)</name>
        <dbReference type="ChEBI" id="CHEBI:29105"/>
        <label>2</label>
    </ligand>
</feature>
<name>A0A3N5C671_9BACL</name>
<keyword evidence="1 12" id="KW-0639">Primosome</keyword>
<comment type="function">
    <text evidence="12">Initiates the restart of stalled replication forks, which reloads the replicative helicase on sites other than the origin of replication. Recognizes and binds to abandoned replication forks and remodels them to uncover a helicase loading site. Promotes assembly of the primosome at these replication forks.</text>
</comment>
<evidence type="ECO:0000256" key="1">
    <source>
        <dbReference type="ARBA" id="ARBA00022515"/>
    </source>
</evidence>
<keyword evidence="6 12" id="KW-0347">Helicase</keyword>
<dbReference type="GO" id="GO:0043138">
    <property type="term" value="F:3'-5' DNA helicase activity"/>
    <property type="evidence" value="ECO:0007669"/>
    <property type="project" value="UniProtKB-EC"/>
</dbReference>
<feature type="binding site" evidence="12">
    <location>
        <position position="515"/>
    </location>
    <ligand>
        <name>Zn(2+)</name>
        <dbReference type="ChEBI" id="CHEBI:29105"/>
        <label>1</label>
    </ligand>
</feature>
<evidence type="ECO:0000256" key="10">
    <source>
        <dbReference type="ARBA" id="ARBA00023235"/>
    </source>
</evidence>
<dbReference type="PROSITE" id="PS51194">
    <property type="entry name" value="HELICASE_CTER"/>
    <property type="match status" value="1"/>
</dbReference>
<dbReference type="GO" id="GO:1990077">
    <property type="term" value="C:primosome complex"/>
    <property type="evidence" value="ECO:0007669"/>
    <property type="project" value="UniProtKB-UniRule"/>
</dbReference>
<feature type="binding site" evidence="12">
    <location>
        <position position="542"/>
    </location>
    <ligand>
        <name>Zn(2+)</name>
        <dbReference type="ChEBI" id="CHEBI:29105"/>
        <label>2</label>
    </ligand>
</feature>
<keyword evidence="10 12" id="KW-0413">Isomerase</keyword>
<dbReference type="SMART" id="SM00490">
    <property type="entry name" value="HELICc"/>
    <property type="match status" value="1"/>
</dbReference>
<dbReference type="GO" id="GO:0006269">
    <property type="term" value="P:DNA replication, synthesis of primer"/>
    <property type="evidence" value="ECO:0007669"/>
    <property type="project" value="UniProtKB-KW"/>
</dbReference>
<dbReference type="InterPro" id="IPR011545">
    <property type="entry name" value="DEAD/DEAH_box_helicase_dom"/>
</dbReference>
<dbReference type="Proteomes" id="UP000277108">
    <property type="component" value="Unassembled WGS sequence"/>
</dbReference>
<dbReference type="Gene3D" id="3.40.1440.60">
    <property type="entry name" value="PriA, 3(prime) DNA-binding domain"/>
    <property type="match status" value="1"/>
</dbReference>
<evidence type="ECO:0000256" key="9">
    <source>
        <dbReference type="ARBA" id="ARBA00023125"/>
    </source>
</evidence>
<organism evidence="15 16">
    <name type="scientific">Abyssicoccus albus</name>
    <dbReference type="NCBI Taxonomy" id="1817405"/>
    <lineage>
        <taxon>Bacteria</taxon>
        <taxon>Bacillati</taxon>
        <taxon>Bacillota</taxon>
        <taxon>Bacilli</taxon>
        <taxon>Bacillales</taxon>
        <taxon>Abyssicoccaceae</taxon>
    </lineage>
</organism>
<dbReference type="SMART" id="SM00487">
    <property type="entry name" value="DEXDc"/>
    <property type="match status" value="1"/>
</dbReference>
<dbReference type="EMBL" id="RKRK01000002">
    <property type="protein sequence ID" value="RPF57818.1"/>
    <property type="molecule type" value="Genomic_DNA"/>
</dbReference>
<dbReference type="InterPro" id="IPR001650">
    <property type="entry name" value="Helicase_C-like"/>
</dbReference>
<dbReference type="GO" id="GO:0016887">
    <property type="term" value="F:ATP hydrolysis activity"/>
    <property type="evidence" value="ECO:0007669"/>
    <property type="project" value="RHEA"/>
</dbReference>
<dbReference type="FunFam" id="3.40.50.300:FF:000489">
    <property type="entry name" value="Primosome assembly protein PriA"/>
    <property type="match status" value="1"/>
</dbReference>
<feature type="binding site" evidence="12">
    <location>
        <position position="552"/>
    </location>
    <ligand>
        <name>Zn(2+)</name>
        <dbReference type="ChEBI" id="CHEBI:29105"/>
        <label>1</label>
    </ligand>
</feature>
<dbReference type="PANTHER" id="PTHR30580">
    <property type="entry name" value="PRIMOSOMAL PROTEIN N"/>
    <property type="match status" value="1"/>
</dbReference>
<dbReference type="InterPro" id="IPR005259">
    <property type="entry name" value="PriA"/>
</dbReference>
<feature type="binding site" evidence="12">
    <location>
        <position position="539"/>
    </location>
    <ligand>
        <name>Zn(2+)</name>
        <dbReference type="ChEBI" id="CHEBI:29105"/>
        <label>2</label>
    </ligand>
</feature>
<sequence length="808" mass="93049">MFVEVIVDINHKQVDQLFTYRVPKFLEQQVTVGQRVIIPFGRQTKVGYVIRCVERLDDAQFNDPSKIKSIQALMDYEQVLTNELIELSRWMADTYITTRIGAIESMLPSALKVKYERLIFMNPEHEVQMNLFSDALKDKFNASGHSGFKLSSIPLDSQLFKEIQQLLDEGVLIQESDIAQSLNKKKSLSVQYIEQNIERLKGQKQIECYELIKSRPFDWWTYSDLKSHGFSRSVVKGLVDKQFLEEGYVEVARDPFAHMDVLPTEKKQLNGEQQIVFDRISNDIVESKQQVHLLHGVTGSGKTEVYLNLIEQALSLGKEAIMLVPEISLTPQMVERVKARFQDDVAVLHSALSAGEKYDEWSKINKGIAKVSVGARSSIFAPFKELGIIIMDEEHESTYKQQDHPRYAALDIAIERSKYHDIPIVLGSATPRLETYVRAEHDVYTLNTLTTRANQQATLPDIHLIDLTKEFTVDPQMLFTNPLLNSIKETLQKGEQCVLFLNRRGYSTHITCNECGHVPHCKHCDISLTYHHHSQSLKCHYCNYEEKKSHQCLSCHAQNSMELIGVGTERAAETLGELIPEAKIVRMDNDTTRKKGAHERIFNQFGQGEYNVLIGTQMVAKGLDFPNVTFVGVLNADTQLNLPDFRASEHTFQLLTQVSGRAGRADKAGQVYIQTFNPTHYAIKHVVSKDYLAFYQEEMAYRKMAKYPPYFYMTLIVIEHDDMDVTLQHAHYIYQYIDQQMNKGCYLLGPTPSPVSKVKDKYRYQLLIKYKQQNQMNHILYQIDQQYRSLYQTDRIAVHIYINPDHFM</sequence>
<dbReference type="GO" id="GO:0005524">
    <property type="term" value="F:ATP binding"/>
    <property type="evidence" value="ECO:0007669"/>
    <property type="project" value="UniProtKB-UniRule"/>
</dbReference>
<dbReference type="Pfam" id="PF17764">
    <property type="entry name" value="PriA_3primeBD"/>
    <property type="match status" value="1"/>
</dbReference>
<evidence type="ECO:0000313" key="16">
    <source>
        <dbReference type="Proteomes" id="UP000277108"/>
    </source>
</evidence>
<evidence type="ECO:0000313" key="15">
    <source>
        <dbReference type="EMBL" id="RPF57818.1"/>
    </source>
</evidence>
<evidence type="ECO:0000256" key="11">
    <source>
        <dbReference type="ARBA" id="ARBA00048988"/>
    </source>
</evidence>
<dbReference type="InterPro" id="IPR014001">
    <property type="entry name" value="Helicase_ATP-bd"/>
</dbReference>
<evidence type="ECO:0000256" key="3">
    <source>
        <dbReference type="ARBA" id="ARBA00022723"/>
    </source>
</evidence>
<dbReference type="CDD" id="cd18804">
    <property type="entry name" value="SF2_C_priA"/>
    <property type="match status" value="1"/>
</dbReference>
<dbReference type="RefSeq" id="WP_170152748.1">
    <property type="nucleotide sequence ID" value="NZ_RKRK01000002.1"/>
</dbReference>
<feature type="domain" description="Helicase C-terminal" evidence="14">
    <location>
        <begin position="536"/>
        <end position="705"/>
    </location>
</feature>
<dbReference type="Pfam" id="PF00271">
    <property type="entry name" value="Helicase_C"/>
    <property type="match status" value="1"/>
</dbReference>
<dbReference type="InterPro" id="IPR041222">
    <property type="entry name" value="PriA_3primeBD"/>
</dbReference>
<accession>A0A3N5C671</accession>
<keyword evidence="8 12" id="KW-0067">ATP-binding</keyword>
<dbReference type="GO" id="GO:0008270">
    <property type="term" value="F:zinc ion binding"/>
    <property type="evidence" value="ECO:0007669"/>
    <property type="project" value="UniProtKB-UniRule"/>
</dbReference>
<dbReference type="SUPFAM" id="SSF52540">
    <property type="entry name" value="P-loop containing nucleoside triphosphate hydrolases"/>
    <property type="match status" value="1"/>
</dbReference>
<keyword evidence="2 12" id="KW-0235">DNA replication</keyword>
<dbReference type="AlphaFoldDB" id="A0A3N5C671"/>
<feature type="binding site" evidence="12">
    <location>
        <position position="555"/>
    </location>
    <ligand>
        <name>Zn(2+)</name>
        <dbReference type="ChEBI" id="CHEBI:29105"/>
        <label>1</label>
    </ligand>
</feature>
<proteinExistence type="inferred from homology"/>
<dbReference type="PANTHER" id="PTHR30580:SF0">
    <property type="entry name" value="PRIMOSOMAL PROTEIN N"/>
    <property type="match status" value="1"/>
</dbReference>
<keyword evidence="5 12" id="KW-0378">Hydrolase</keyword>
<comment type="subunit">
    <text evidence="12">Component of the replication restart primosome.</text>
</comment>
<dbReference type="GO" id="GO:0006270">
    <property type="term" value="P:DNA replication initiation"/>
    <property type="evidence" value="ECO:0007669"/>
    <property type="project" value="TreeGrafter"/>
</dbReference>
<gene>
    <name evidence="12" type="primary">priA</name>
    <name evidence="15" type="ORF">EDD62_0453</name>
</gene>
<dbReference type="InterPro" id="IPR027417">
    <property type="entry name" value="P-loop_NTPase"/>
</dbReference>
<evidence type="ECO:0000256" key="2">
    <source>
        <dbReference type="ARBA" id="ARBA00022705"/>
    </source>
</evidence>
<evidence type="ECO:0000256" key="12">
    <source>
        <dbReference type="HAMAP-Rule" id="MF_00983"/>
    </source>
</evidence>
<dbReference type="EC" id="5.6.2.4" evidence="12"/>
<feature type="domain" description="Helicase ATP-binding" evidence="13">
    <location>
        <begin position="283"/>
        <end position="449"/>
    </location>
</feature>
<evidence type="ECO:0000256" key="6">
    <source>
        <dbReference type="ARBA" id="ARBA00022806"/>
    </source>
</evidence>
<feature type="binding site" evidence="12">
    <location>
        <position position="524"/>
    </location>
    <ligand>
        <name>Zn(2+)</name>
        <dbReference type="ChEBI" id="CHEBI:29105"/>
        <label>2</label>
    </ligand>
</feature>
<dbReference type="InterPro" id="IPR041236">
    <property type="entry name" value="PriA_C"/>
</dbReference>
<dbReference type="GO" id="GO:0006302">
    <property type="term" value="P:double-strand break repair"/>
    <property type="evidence" value="ECO:0007669"/>
    <property type="project" value="InterPro"/>
</dbReference>
<dbReference type="Pfam" id="PF18319">
    <property type="entry name" value="Zn_ribbon_PriA"/>
    <property type="match status" value="1"/>
</dbReference>
<dbReference type="Pfam" id="PF00270">
    <property type="entry name" value="DEAD"/>
    <property type="match status" value="1"/>
</dbReference>
<keyword evidence="4 12" id="KW-0547">Nucleotide-binding</keyword>
<comment type="catalytic activity">
    <reaction evidence="11 12">
        <text>ATP + H2O = ADP + phosphate + H(+)</text>
        <dbReference type="Rhea" id="RHEA:13065"/>
        <dbReference type="ChEBI" id="CHEBI:15377"/>
        <dbReference type="ChEBI" id="CHEBI:15378"/>
        <dbReference type="ChEBI" id="CHEBI:30616"/>
        <dbReference type="ChEBI" id="CHEBI:43474"/>
        <dbReference type="ChEBI" id="CHEBI:456216"/>
        <dbReference type="EC" id="5.6.2.4"/>
    </reaction>
</comment>
<dbReference type="NCBIfam" id="NF004066">
    <property type="entry name" value="PRK05580.1-3"/>
    <property type="match status" value="1"/>
</dbReference>
<dbReference type="InterPro" id="IPR042115">
    <property type="entry name" value="PriA_3primeBD_sf"/>
</dbReference>
<dbReference type="HAMAP" id="MF_00983">
    <property type="entry name" value="PriA"/>
    <property type="match status" value="1"/>
</dbReference>
<keyword evidence="16" id="KW-1185">Reference proteome</keyword>
<protein>
    <recommendedName>
        <fullName evidence="12">Replication restart protein PriA</fullName>
    </recommendedName>
    <alternativeName>
        <fullName evidence="12">ATP-dependent DNA helicase PriA</fullName>
        <ecNumber evidence="12">5.6.2.4</ecNumber>
    </alternativeName>
    <alternativeName>
        <fullName evidence="12">DNA 3'-5' helicase PriA</fullName>
    </alternativeName>
</protein>
<keyword evidence="7 12" id="KW-0862">Zinc</keyword>
<evidence type="ECO:0000256" key="7">
    <source>
        <dbReference type="ARBA" id="ARBA00022833"/>
    </source>
</evidence>
<dbReference type="Gene3D" id="3.40.50.300">
    <property type="entry name" value="P-loop containing nucleotide triphosphate hydrolases"/>
    <property type="match status" value="2"/>
</dbReference>
<dbReference type="PROSITE" id="PS51192">
    <property type="entry name" value="HELICASE_ATP_BIND_1"/>
    <property type="match status" value="1"/>
</dbReference>
<feature type="binding site" evidence="12">
    <location>
        <position position="512"/>
    </location>
    <ligand>
        <name>Zn(2+)</name>
        <dbReference type="ChEBI" id="CHEBI:29105"/>
        <label>1</label>
    </ligand>
</feature>
<dbReference type="Pfam" id="PF18074">
    <property type="entry name" value="PriA_C"/>
    <property type="match status" value="1"/>
</dbReference>
<evidence type="ECO:0000256" key="8">
    <source>
        <dbReference type="ARBA" id="ARBA00022840"/>
    </source>
</evidence>
<comment type="caution">
    <text evidence="15">The sequence shown here is derived from an EMBL/GenBank/DDBJ whole genome shotgun (WGS) entry which is preliminary data.</text>
</comment>
<dbReference type="InterPro" id="IPR040498">
    <property type="entry name" value="PriA_CRR"/>
</dbReference>
<dbReference type="GO" id="GO:0003677">
    <property type="term" value="F:DNA binding"/>
    <property type="evidence" value="ECO:0007669"/>
    <property type="project" value="UniProtKB-UniRule"/>
</dbReference>
<comment type="similarity">
    <text evidence="12">Belongs to the helicase family. PriA subfamily.</text>
</comment>
<reference evidence="15 16" key="1">
    <citation type="submission" date="2018-11" db="EMBL/GenBank/DDBJ databases">
        <title>Genomic Encyclopedia of Type Strains, Phase IV (KMG-IV): sequencing the most valuable type-strain genomes for metagenomic binning, comparative biology and taxonomic classification.</title>
        <authorList>
            <person name="Goeker M."/>
        </authorList>
    </citation>
    <scope>NUCLEOTIDE SEQUENCE [LARGE SCALE GENOMIC DNA]</scope>
    <source>
        <strain evidence="15 16">DSM 29158</strain>
    </source>
</reference>
<keyword evidence="3 12" id="KW-0479">Metal-binding</keyword>
<evidence type="ECO:0000259" key="14">
    <source>
        <dbReference type="PROSITE" id="PS51194"/>
    </source>
</evidence>
<dbReference type="GO" id="GO:0006310">
    <property type="term" value="P:DNA recombination"/>
    <property type="evidence" value="ECO:0007669"/>
    <property type="project" value="InterPro"/>
</dbReference>
<comment type="catalytic activity">
    <reaction evidence="12">
        <text>Couples ATP hydrolysis with the unwinding of duplex DNA by translocating in the 3'-5' direction.</text>
        <dbReference type="EC" id="5.6.2.4"/>
    </reaction>
</comment>
<evidence type="ECO:0000256" key="5">
    <source>
        <dbReference type="ARBA" id="ARBA00022801"/>
    </source>
</evidence>
<comment type="cofactor">
    <cofactor evidence="12">
        <name>Zn(2+)</name>
        <dbReference type="ChEBI" id="CHEBI:29105"/>
    </cofactor>
    <text evidence="12">Binds 2 zinc ions per subunit.</text>
</comment>
<evidence type="ECO:0000259" key="13">
    <source>
        <dbReference type="PROSITE" id="PS51192"/>
    </source>
</evidence>
<evidence type="ECO:0000256" key="4">
    <source>
        <dbReference type="ARBA" id="ARBA00022741"/>
    </source>
</evidence>
<dbReference type="FunFam" id="3.40.1440.60:FF:000001">
    <property type="entry name" value="Primosomal protein N"/>
    <property type="match status" value="1"/>
</dbReference>
<keyword evidence="9 12" id="KW-0238">DNA-binding</keyword>